<accession>A0A0D6DZH4</accession>
<proteinExistence type="predicted"/>
<sequence>MEKVTFDFSKLRGKIKEEFQSETNFSEKAKVSKSSLSAKLNNKAYFNPSEIVKFSGLLNIPDEEVKTYFFTLGVRKTENKQLIN</sequence>
<dbReference type="EMBL" id="LN774769">
    <property type="protein sequence ID" value="CEN29176.1"/>
    <property type="molecule type" value="Genomic_DNA"/>
</dbReference>
<dbReference type="AlphaFoldDB" id="A0A0D6DZH4"/>
<dbReference type="HOGENOM" id="CLU_066192_46_5_9"/>
<dbReference type="KEGG" id="lpk:LACPI_1976"/>
<dbReference type="Proteomes" id="UP000033166">
    <property type="component" value="Chromosome I"/>
</dbReference>
<organism evidence="1 2">
    <name type="scientific">Pseudolactococcus piscium MKFS47</name>
    <dbReference type="NCBI Taxonomy" id="297352"/>
    <lineage>
        <taxon>Bacteria</taxon>
        <taxon>Bacillati</taxon>
        <taxon>Bacillota</taxon>
        <taxon>Bacilli</taxon>
        <taxon>Lactobacillales</taxon>
        <taxon>Streptococcaceae</taxon>
        <taxon>Pseudolactococcus</taxon>
    </lineage>
</organism>
<gene>
    <name evidence="1" type="ORF">LACPI_1976</name>
</gene>
<dbReference type="RefSeq" id="WP_047916179.1">
    <property type="nucleotide sequence ID" value="NZ_LN774769.1"/>
</dbReference>
<dbReference type="Pfam" id="PF05339">
    <property type="entry name" value="DUF739"/>
    <property type="match status" value="1"/>
</dbReference>
<name>A0A0D6DZH4_9LACT</name>
<dbReference type="InterPro" id="IPR008003">
    <property type="entry name" value="DUF739"/>
</dbReference>
<protein>
    <submittedName>
        <fullName evidence="1">Putative cro-like repressor</fullName>
    </submittedName>
</protein>
<reference evidence="2" key="1">
    <citation type="submission" date="2015-01" db="EMBL/GenBank/DDBJ databases">
        <authorList>
            <person name="Andreevskaya M."/>
        </authorList>
    </citation>
    <scope>NUCLEOTIDE SEQUENCE [LARGE SCALE GENOMIC DNA]</scope>
    <source>
        <strain evidence="2">MKFS47</strain>
    </source>
</reference>
<evidence type="ECO:0000313" key="1">
    <source>
        <dbReference type="EMBL" id="CEN29176.1"/>
    </source>
</evidence>
<evidence type="ECO:0000313" key="2">
    <source>
        <dbReference type="Proteomes" id="UP000033166"/>
    </source>
</evidence>